<dbReference type="EMBL" id="MAYH01000050">
    <property type="protein sequence ID" value="OCA68123.1"/>
    <property type="molecule type" value="Genomic_DNA"/>
</dbReference>
<proteinExistence type="predicted"/>
<evidence type="ECO:0000313" key="1">
    <source>
        <dbReference type="EMBL" id="OCA68123.1"/>
    </source>
</evidence>
<evidence type="ECO:0000313" key="2">
    <source>
        <dbReference type="Proteomes" id="UP000092651"/>
    </source>
</evidence>
<name>A0A1B8Z926_9FLAO</name>
<dbReference type="Proteomes" id="UP000092651">
    <property type="component" value="Unassembled WGS sequence"/>
</dbReference>
<comment type="caution">
    <text evidence="1">The sequence shown here is derived from an EMBL/GenBank/DDBJ whole genome shotgun (WGS) entry which is preliminary data.</text>
</comment>
<sequence length="62" mass="7073">MVQLKVDDGTLTDGIGLFLPGNFRKDSVSLESKYVFSYGTGVNCYCKIKRLVRNLFTQIYFI</sequence>
<protein>
    <submittedName>
        <fullName evidence="1">Uncharacterized protein</fullName>
    </submittedName>
</protein>
<accession>A0A1B8Z926</accession>
<reference evidence="1 2" key="1">
    <citation type="submission" date="2016-07" db="EMBL/GenBank/DDBJ databases">
        <authorList>
            <person name="Jeong J.-J."/>
            <person name="Kim D.W."/>
            <person name="Sang M.K."/>
            <person name="Choi I.-G."/>
            <person name="Kim K.D."/>
        </authorList>
    </citation>
    <scope>NUCLEOTIDE SEQUENCE [LARGE SCALE GENOMIC DNA]</scope>
    <source>
        <strain evidence="1 2">UTM-3</strain>
    </source>
</reference>
<organism evidence="1 2">
    <name type="scientific">Chryseobacterium artocarpi</name>
    <dbReference type="NCBI Taxonomy" id="1414727"/>
    <lineage>
        <taxon>Bacteria</taxon>
        <taxon>Pseudomonadati</taxon>
        <taxon>Bacteroidota</taxon>
        <taxon>Flavobacteriia</taxon>
        <taxon>Flavobacteriales</taxon>
        <taxon>Weeksellaceae</taxon>
        <taxon>Chryseobacterium group</taxon>
        <taxon>Chryseobacterium</taxon>
    </lineage>
</organism>
<keyword evidence="2" id="KW-1185">Reference proteome</keyword>
<gene>
    <name evidence="1" type="ORF">BBI01_19990</name>
</gene>
<dbReference type="AlphaFoldDB" id="A0A1B8Z926"/>